<dbReference type="Gene3D" id="2.60.120.330">
    <property type="entry name" value="B-lactam Antibiotic, Isopenicillin N Synthase, Chain"/>
    <property type="match status" value="1"/>
</dbReference>
<dbReference type="OrthoDB" id="288590at2759"/>
<dbReference type="Pfam" id="PF14226">
    <property type="entry name" value="DIOX_N"/>
    <property type="match status" value="1"/>
</dbReference>
<evidence type="ECO:0000256" key="5">
    <source>
        <dbReference type="ARBA" id="ARBA00023004"/>
    </source>
</evidence>
<dbReference type="PANTHER" id="PTHR10209">
    <property type="entry name" value="OXIDOREDUCTASE, 2OG-FE II OXYGENASE FAMILY PROTEIN"/>
    <property type="match status" value="1"/>
</dbReference>
<gene>
    <name evidence="8" type="ORF">MIMGU_mgv1a008832mg</name>
</gene>
<dbReference type="SUPFAM" id="SSF51197">
    <property type="entry name" value="Clavaminate synthase-like"/>
    <property type="match status" value="1"/>
</dbReference>
<reference evidence="8 9" key="1">
    <citation type="journal article" date="2013" name="Proc. Natl. Acad. Sci. U.S.A.">
        <title>Fine-scale variation in meiotic recombination in Mimulus inferred from population shotgun sequencing.</title>
        <authorList>
            <person name="Hellsten U."/>
            <person name="Wright K.M."/>
            <person name="Jenkins J."/>
            <person name="Shu S."/>
            <person name="Yuan Y."/>
            <person name="Wessler S.R."/>
            <person name="Schmutz J."/>
            <person name="Willis J.H."/>
            <person name="Rokhsar D.S."/>
        </authorList>
    </citation>
    <scope>NUCLEOTIDE SEQUENCE [LARGE SCALE GENOMIC DNA]</scope>
    <source>
        <strain evidence="9">cv. DUN x IM62</strain>
    </source>
</reference>
<evidence type="ECO:0000256" key="3">
    <source>
        <dbReference type="ARBA" id="ARBA00022896"/>
    </source>
</evidence>
<dbReference type="GO" id="GO:0009805">
    <property type="term" value="P:coumarin biosynthetic process"/>
    <property type="evidence" value="ECO:0007669"/>
    <property type="project" value="UniProtKB-ARBA"/>
</dbReference>
<dbReference type="Proteomes" id="UP000030748">
    <property type="component" value="Unassembled WGS sequence"/>
</dbReference>
<name>A0A022R053_ERYGU</name>
<dbReference type="OMA" id="EMGCMES"/>
<accession>A0A022R053</accession>
<keyword evidence="3" id="KW-0847">Vitamin C</keyword>
<dbReference type="PhylomeDB" id="A0A022R053"/>
<dbReference type="KEGG" id="egt:105962873"/>
<dbReference type="EMBL" id="KI630810">
    <property type="protein sequence ID" value="EYU32968.1"/>
    <property type="molecule type" value="Genomic_DNA"/>
</dbReference>
<dbReference type="FunFam" id="2.60.120.330:FF:000005">
    <property type="entry name" value="1-aminocyclopropane-1-carboxylate oxidase homolog 1"/>
    <property type="match status" value="1"/>
</dbReference>
<dbReference type="AlphaFoldDB" id="A0A022R053"/>
<evidence type="ECO:0000256" key="1">
    <source>
        <dbReference type="ARBA" id="ARBA00008056"/>
    </source>
</evidence>
<dbReference type="PROSITE" id="PS51471">
    <property type="entry name" value="FE2OG_OXY"/>
    <property type="match status" value="1"/>
</dbReference>
<dbReference type="InterPro" id="IPR027443">
    <property type="entry name" value="IPNS-like_sf"/>
</dbReference>
<proteinExistence type="inferred from homology"/>
<feature type="domain" description="Fe2OG dioxygenase" evidence="7">
    <location>
        <begin position="208"/>
        <end position="310"/>
    </location>
</feature>
<sequence>MELVRETKYDRAGELKSFDETKAGVKGLVDSGVETIPRIFRLPEEYSTNTTAHANESNYDIPVIDLEKEGIDRKVTVDKIRHASEKYGFFQVVNHGIPVGVLEEMLCGVRRFNEMDAEAKKVYYTRDVTRKFVYNSNSDLYSVPTVNWRDTFLSFMAPNPPKPEELPASCRDIQIEYSRHVMNLGFRLFGLLSEALGLESSRLAEMGCTDGLTFVGHYYPACPQPELTLGATNHTDDAFLTVLLQDQIGGLQVFLDNMWIDIPPVHGALVINIGDLLQLISNDKFKSVEHRVLANREGPRMSVACFFSTSLMPSSKIYGPIKELLSEDNPPKYRETTVEEYVTYSFNKGLDGISALLHFKI</sequence>
<evidence type="ECO:0000256" key="2">
    <source>
        <dbReference type="ARBA" id="ARBA00022723"/>
    </source>
</evidence>
<dbReference type="Pfam" id="PF03171">
    <property type="entry name" value="2OG-FeII_Oxy"/>
    <property type="match status" value="1"/>
</dbReference>
<comment type="similarity">
    <text evidence="1 6">Belongs to the iron/ascorbate-dependent oxidoreductase family.</text>
</comment>
<dbReference type="PANTHER" id="PTHR10209:SF859">
    <property type="entry name" value="OS03G0690500 PROTEIN"/>
    <property type="match status" value="1"/>
</dbReference>
<dbReference type="GO" id="GO:0046872">
    <property type="term" value="F:metal ion binding"/>
    <property type="evidence" value="ECO:0007669"/>
    <property type="project" value="UniProtKB-KW"/>
</dbReference>
<evidence type="ECO:0000313" key="8">
    <source>
        <dbReference type="EMBL" id="EYU32968.1"/>
    </source>
</evidence>
<dbReference type="GO" id="GO:0016706">
    <property type="term" value="F:2-oxoglutarate-dependent dioxygenase activity"/>
    <property type="evidence" value="ECO:0007669"/>
    <property type="project" value="UniProtKB-ARBA"/>
</dbReference>
<dbReference type="eggNOG" id="KOG0143">
    <property type="taxonomic scope" value="Eukaryota"/>
</dbReference>
<keyword evidence="9" id="KW-1185">Reference proteome</keyword>
<keyword evidence="4 6" id="KW-0560">Oxidoreductase</keyword>
<dbReference type="GO" id="GO:0031418">
    <property type="term" value="F:L-ascorbic acid binding"/>
    <property type="evidence" value="ECO:0007669"/>
    <property type="project" value="UniProtKB-KW"/>
</dbReference>
<keyword evidence="5 6" id="KW-0408">Iron</keyword>
<organism evidence="8 9">
    <name type="scientific">Erythranthe guttata</name>
    <name type="common">Yellow monkey flower</name>
    <name type="synonym">Mimulus guttatus</name>
    <dbReference type="NCBI Taxonomy" id="4155"/>
    <lineage>
        <taxon>Eukaryota</taxon>
        <taxon>Viridiplantae</taxon>
        <taxon>Streptophyta</taxon>
        <taxon>Embryophyta</taxon>
        <taxon>Tracheophyta</taxon>
        <taxon>Spermatophyta</taxon>
        <taxon>Magnoliopsida</taxon>
        <taxon>eudicotyledons</taxon>
        <taxon>Gunneridae</taxon>
        <taxon>Pentapetalae</taxon>
        <taxon>asterids</taxon>
        <taxon>lamiids</taxon>
        <taxon>Lamiales</taxon>
        <taxon>Phrymaceae</taxon>
        <taxon>Erythranthe</taxon>
    </lineage>
</organism>
<dbReference type="InterPro" id="IPR044861">
    <property type="entry name" value="IPNS-like_FE2OG_OXY"/>
</dbReference>
<dbReference type="STRING" id="4155.A0A022R053"/>
<evidence type="ECO:0000259" key="7">
    <source>
        <dbReference type="PROSITE" id="PS51471"/>
    </source>
</evidence>
<dbReference type="InterPro" id="IPR005123">
    <property type="entry name" value="Oxoglu/Fe-dep_dioxygenase_dom"/>
</dbReference>
<protein>
    <recommendedName>
        <fullName evidence="7">Fe2OG dioxygenase domain-containing protein</fullName>
    </recommendedName>
</protein>
<evidence type="ECO:0000256" key="6">
    <source>
        <dbReference type="RuleBase" id="RU003682"/>
    </source>
</evidence>
<dbReference type="GO" id="GO:0002238">
    <property type="term" value="P:response to molecule of fungal origin"/>
    <property type="evidence" value="ECO:0007669"/>
    <property type="project" value="UniProtKB-ARBA"/>
</dbReference>
<evidence type="ECO:0000256" key="4">
    <source>
        <dbReference type="ARBA" id="ARBA00023002"/>
    </source>
</evidence>
<dbReference type="InterPro" id="IPR026992">
    <property type="entry name" value="DIOX_N"/>
</dbReference>
<keyword evidence="2 6" id="KW-0479">Metal-binding</keyword>
<evidence type="ECO:0000313" key="9">
    <source>
        <dbReference type="Proteomes" id="UP000030748"/>
    </source>
</evidence>